<evidence type="ECO:0000313" key="5">
    <source>
        <dbReference type="Proteomes" id="UP000236893"/>
    </source>
</evidence>
<dbReference type="AlphaFoldDB" id="A0A2S5A3E4"/>
<comment type="caution">
    <text evidence="4">The sequence shown here is derived from an EMBL/GenBank/DDBJ whole genome shotgun (WGS) entry which is preliminary data.</text>
</comment>
<dbReference type="Pfam" id="PF10988">
    <property type="entry name" value="DUF2807"/>
    <property type="match status" value="1"/>
</dbReference>
<protein>
    <recommendedName>
        <fullName evidence="3">Putative auto-transporter adhesin head GIN domain-containing protein</fullName>
    </recommendedName>
</protein>
<organism evidence="4 5">
    <name type="scientific">Solitalea longa</name>
    <dbReference type="NCBI Taxonomy" id="2079460"/>
    <lineage>
        <taxon>Bacteria</taxon>
        <taxon>Pseudomonadati</taxon>
        <taxon>Bacteroidota</taxon>
        <taxon>Sphingobacteriia</taxon>
        <taxon>Sphingobacteriales</taxon>
        <taxon>Sphingobacteriaceae</taxon>
        <taxon>Solitalea</taxon>
    </lineage>
</organism>
<sequence>MNITKKAIIVLTVLCTLQISFVNSFAANRHTIEIGANKTETRSVSGYLGIQAHNGVQVYITQGAAEKVSVTGSEDGLKRLKTEVKNGVLDIYVERTGWFWSGWSNNNEVFKVYVTIKEVNSLIAHSGANIYTTSKIKADKLTVKTHSGSYIKLEGDSNELTCESSSGSQMELIGSTKNFSIQTSSGSNVNAFRLLTETCSAQSSSGSNVDISVSKQLTANSSSGSHINYKGNPKIVSKNSSSGGEVSAH</sequence>
<keyword evidence="5" id="KW-1185">Reference proteome</keyword>
<dbReference type="OrthoDB" id="942536at2"/>
<dbReference type="Gene3D" id="2.160.20.120">
    <property type="match status" value="1"/>
</dbReference>
<dbReference type="EMBL" id="PQVF01000005">
    <property type="protein sequence ID" value="POY37098.1"/>
    <property type="molecule type" value="Genomic_DNA"/>
</dbReference>
<gene>
    <name evidence="4" type="ORF">C3K47_08560</name>
</gene>
<feature type="chain" id="PRO_5015542633" description="Putative auto-transporter adhesin head GIN domain-containing protein" evidence="2">
    <location>
        <begin position="27"/>
        <end position="249"/>
    </location>
</feature>
<feature type="compositionally biased region" description="Polar residues" evidence="1">
    <location>
        <begin position="237"/>
        <end position="249"/>
    </location>
</feature>
<accession>A0A2S5A3E4</accession>
<dbReference type="RefSeq" id="WP_103788708.1">
    <property type="nucleotide sequence ID" value="NZ_PQVF01000005.1"/>
</dbReference>
<dbReference type="Proteomes" id="UP000236893">
    <property type="component" value="Unassembled WGS sequence"/>
</dbReference>
<evidence type="ECO:0000313" key="4">
    <source>
        <dbReference type="EMBL" id="POY37098.1"/>
    </source>
</evidence>
<feature type="domain" description="Putative auto-transporter adhesin head GIN" evidence="3">
    <location>
        <begin position="47"/>
        <end position="233"/>
    </location>
</feature>
<feature type="region of interest" description="Disordered" evidence="1">
    <location>
        <begin position="221"/>
        <end position="249"/>
    </location>
</feature>
<evidence type="ECO:0000256" key="2">
    <source>
        <dbReference type="SAM" id="SignalP"/>
    </source>
</evidence>
<proteinExistence type="predicted"/>
<feature type="signal peptide" evidence="2">
    <location>
        <begin position="1"/>
        <end position="26"/>
    </location>
</feature>
<dbReference type="InterPro" id="IPR021255">
    <property type="entry name" value="DUF2807"/>
</dbReference>
<evidence type="ECO:0000256" key="1">
    <source>
        <dbReference type="SAM" id="MobiDB-lite"/>
    </source>
</evidence>
<evidence type="ECO:0000259" key="3">
    <source>
        <dbReference type="Pfam" id="PF10988"/>
    </source>
</evidence>
<keyword evidence="2" id="KW-0732">Signal</keyword>
<reference evidence="4 5" key="1">
    <citation type="submission" date="2018-01" db="EMBL/GenBank/DDBJ databases">
        <authorList>
            <person name="Gaut B.S."/>
            <person name="Morton B.R."/>
            <person name="Clegg M.T."/>
            <person name="Duvall M.R."/>
        </authorList>
    </citation>
    <scope>NUCLEOTIDE SEQUENCE [LARGE SCALE GENOMIC DNA]</scope>
    <source>
        <strain evidence="4 5">HR-AV</strain>
    </source>
</reference>
<name>A0A2S5A3E4_9SPHI</name>